<organism evidence="2 3">
    <name type="scientific">Stephania japonica</name>
    <dbReference type="NCBI Taxonomy" id="461633"/>
    <lineage>
        <taxon>Eukaryota</taxon>
        <taxon>Viridiplantae</taxon>
        <taxon>Streptophyta</taxon>
        <taxon>Embryophyta</taxon>
        <taxon>Tracheophyta</taxon>
        <taxon>Spermatophyta</taxon>
        <taxon>Magnoliopsida</taxon>
        <taxon>Ranunculales</taxon>
        <taxon>Menispermaceae</taxon>
        <taxon>Menispermoideae</taxon>
        <taxon>Cissampelideae</taxon>
        <taxon>Stephania</taxon>
    </lineage>
</organism>
<sequence length="124" mass="14248">MAAMPGYDCPVEMTSQFRLYDHERDQQLAEQQHNKQLEIEEQTQQLQQQEKAMMMIQDELTADQMELSVPGNGELTASEWQLGCGDHGGGLLDLPSATAADHHEYWSQSQWIHHHDDHHLFLPP</sequence>
<proteinExistence type="predicted"/>
<protein>
    <submittedName>
        <fullName evidence="2">Uncharacterized protein</fullName>
    </submittedName>
</protein>
<name>A0AAP0IJ09_9MAGN</name>
<keyword evidence="3" id="KW-1185">Reference proteome</keyword>
<evidence type="ECO:0000313" key="3">
    <source>
        <dbReference type="Proteomes" id="UP001417504"/>
    </source>
</evidence>
<keyword evidence="1" id="KW-0175">Coiled coil</keyword>
<dbReference type="EMBL" id="JBBNAE010000006">
    <property type="protein sequence ID" value="KAK9116436.1"/>
    <property type="molecule type" value="Genomic_DNA"/>
</dbReference>
<dbReference type="AlphaFoldDB" id="A0AAP0IJ09"/>
<comment type="caution">
    <text evidence="2">The sequence shown here is derived from an EMBL/GenBank/DDBJ whole genome shotgun (WGS) entry which is preliminary data.</text>
</comment>
<reference evidence="2 3" key="1">
    <citation type="submission" date="2024-01" db="EMBL/GenBank/DDBJ databases">
        <title>Genome assemblies of Stephania.</title>
        <authorList>
            <person name="Yang L."/>
        </authorList>
    </citation>
    <scope>NUCLEOTIDE SEQUENCE [LARGE SCALE GENOMIC DNA]</scope>
    <source>
        <strain evidence="2">QJT</strain>
        <tissue evidence="2">Leaf</tissue>
    </source>
</reference>
<accession>A0AAP0IJ09</accession>
<feature type="coiled-coil region" evidence="1">
    <location>
        <begin position="29"/>
        <end position="59"/>
    </location>
</feature>
<evidence type="ECO:0000313" key="2">
    <source>
        <dbReference type="EMBL" id="KAK9116436.1"/>
    </source>
</evidence>
<dbReference type="Proteomes" id="UP001417504">
    <property type="component" value="Unassembled WGS sequence"/>
</dbReference>
<gene>
    <name evidence="2" type="ORF">Sjap_015383</name>
</gene>
<evidence type="ECO:0000256" key="1">
    <source>
        <dbReference type="SAM" id="Coils"/>
    </source>
</evidence>